<keyword evidence="2" id="KW-0732">Signal</keyword>
<feature type="domain" description="Transglutaminase-like" evidence="3">
    <location>
        <begin position="178"/>
        <end position="276"/>
    </location>
</feature>
<dbReference type="PROSITE" id="PS51257">
    <property type="entry name" value="PROKAR_LIPOPROTEIN"/>
    <property type="match status" value="1"/>
</dbReference>
<feature type="compositionally biased region" description="Pro residues" evidence="1">
    <location>
        <begin position="25"/>
        <end position="34"/>
    </location>
</feature>
<dbReference type="AlphaFoldDB" id="A0A2G3E2Z3"/>
<evidence type="ECO:0000259" key="3">
    <source>
        <dbReference type="Pfam" id="PF01841"/>
    </source>
</evidence>
<name>A0A2G3E2Z3_9FIRM</name>
<dbReference type="InterPro" id="IPR002931">
    <property type="entry name" value="Transglutaminase-like"/>
</dbReference>
<proteinExistence type="predicted"/>
<dbReference type="Gene3D" id="3.10.620.30">
    <property type="match status" value="1"/>
</dbReference>
<dbReference type="Pfam" id="PF01841">
    <property type="entry name" value="Transglut_core"/>
    <property type="match status" value="1"/>
</dbReference>
<organism evidence="4 5">
    <name type="scientific">Agathobacter ruminis</name>
    <dbReference type="NCBI Taxonomy" id="1712665"/>
    <lineage>
        <taxon>Bacteria</taxon>
        <taxon>Bacillati</taxon>
        <taxon>Bacillota</taxon>
        <taxon>Clostridia</taxon>
        <taxon>Lachnospirales</taxon>
        <taxon>Lachnospiraceae</taxon>
        <taxon>Agathobacter</taxon>
    </lineage>
</organism>
<dbReference type="InterPro" id="IPR038765">
    <property type="entry name" value="Papain-like_cys_pep_sf"/>
</dbReference>
<feature type="compositionally biased region" description="Low complexity" evidence="1">
    <location>
        <begin position="35"/>
        <end position="46"/>
    </location>
</feature>
<evidence type="ECO:0000256" key="1">
    <source>
        <dbReference type="SAM" id="MobiDB-lite"/>
    </source>
</evidence>
<dbReference type="PANTHER" id="PTHR33490:SF6">
    <property type="entry name" value="SLL1049 PROTEIN"/>
    <property type="match status" value="1"/>
</dbReference>
<dbReference type="Proteomes" id="UP000224563">
    <property type="component" value="Unassembled WGS sequence"/>
</dbReference>
<dbReference type="SUPFAM" id="SSF54001">
    <property type="entry name" value="Cysteine proteinases"/>
    <property type="match status" value="1"/>
</dbReference>
<accession>A0A2G3E2Z3</accession>
<evidence type="ECO:0000313" key="4">
    <source>
        <dbReference type="EMBL" id="PHU37473.1"/>
    </source>
</evidence>
<comment type="caution">
    <text evidence="4">The sequence shown here is derived from an EMBL/GenBank/DDBJ whole genome shotgun (WGS) entry which is preliminary data.</text>
</comment>
<feature type="signal peptide" evidence="2">
    <location>
        <begin position="1"/>
        <end position="21"/>
    </location>
</feature>
<dbReference type="RefSeq" id="WP_099386247.1">
    <property type="nucleotide sequence ID" value="NZ_JANSWH010000051.1"/>
</dbReference>
<dbReference type="PANTHER" id="PTHR33490">
    <property type="entry name" value="BLR5614 PROTEIN-RELATED"/>
    <property type="match status" value="1"/>
</dbReference>
<keyword evidence="5" id="KW-1185">Reference proteome</keyword>
<sequence>MKRAIPLILLLCFFITACSSGSDPQPDPGTPPKPSGSSSQTSQSQKGSRDNTPTVLVPSADGKSVEQSDVAVIDYSNASEGYLMVNYTGSNAKVKLQITGADAVTYTYNLSGKGYETFPLTAGSGDYKVVVYENITGDEYAAVLSASISVESGNEFGPYLYPSQYVNFTASSLPIAKAKELAYPANEDLDVISNVYNYIIANFTYDYDKAANVQSGYLPDVDEIFTINTGICFDYAAVMATMLRSQRIPTRLEVGYKGEEYHAWISTYVEDVGWINGVIEFDGKDWKLMDPTFAATSSSPESFTADDDSYITKYVY</sequence>
<gene>
    <name evidence="4" type="ORF">CSX02_07710</name>
</gene>
<feature type="chain" id="PRO_5013928671" evidence="2">
    <location>
        <begin position="22"/>
        <end position="316"/>
    </location>
</feature>
<dbReference type="EMBL" id="PDYG01000051">
    <property type="protein sequence ID" value="PHU37473.1"/>
    <property type="molecule type" value="Genomic_DNA"/>
</dbReference>
<evidence type="ECO:0000313" key="5">
    <source>
        <dbReference type="Proteomes" id="UP000224563"/>
    </source>
</evidence>
<evidence type="ECO:0000256" key="2">
    <source>
        <dbReference type="SAM" id="SignalP"/>
    </source>
</evidence>
<reference evidence="4 5" key="2">
    <citation type="submission" date="2017-10" db="EMBL/GenBank/DDBJ databases">
        <authorList>
            <person name="Banno H."/>
            <person name="Chua N.-H."/>
        </authorList>
    </citation>
    <scope>NUCLEOTIDE SEQUENCE [LARGE SCALE GENOMIC DNA]</scope>
    <source>
        <strain evidence="4 5">JK623</strain>
    </source>
</reference>
<reference evidence="4 5" key="1">
    <citation type="submission" date="2017-10" db="EMBL/GenBank/DDBJ databases">
        <title>Resolving the taxonomy of Roseburia spp., Eubacterium rectale and Agathobacter spp. through phylogenomic analysis.</title>
        <authorList>
            <person name="Sheridan P.O."/>
            <person name="Walker A.W."/>
            <person name="Duncan S.H."/>
            <person name="Scott K.P."/>
            <person name="Toole P.W.O."/>
            <person name="Luis P."/>
            <person name="Flint H.J."/>
        </authorList>
    </citation>
    <scope>NUCLEOTIDE SEQUENCE [LARGE SCALE GENOMIC DNA]</scope>
    <source>
        <strain evidence="4 5">JK623</strain>
    </source>
</reference>
<feature type="region of interest" description="Disordered" evidence="1">
    <location>
        <begin position="22"/>
        <end position="62"/>
    </location>
</feature>
<protein>
    <submittedName>
        <fullName evidence="4">Transglutaminase</fullName>
    </submittedName>
</protein>